<keyword evidence="7" id="KW-0067">ATP-binding</keyword>
<evidence type="ECO:0000313" key="16">
    <source>
        <dbReference type="Proteomes" id="UP000323274"/>
    </source>
</evidence>
<evidence type="ECO:0000256" key="11">
    <source>
        <dbReference type="ARBA" id="ARBA00042396"/>
    </source>
</evidence>
<dbReference type="GO" id="GO:0009228">
    <property type="term" value="P:thiamine biosynthetic process"/>
    <property type="evidence" value="ECO:0007669"/>
    <property type="project" value="InterPro"/>
</dbReference>
<comment type="catalytic activity">
    <reaction evidence="13">
        <text>pyridoxal + ATP = pyridoxal 5'-phosphate + ADP + H(+)</text>
        <dbReference type="Rhea" id="RHEA:10224"/>
        <dbReference type="ChEBI" id="CHEBI:15378"/>
        <dbReference type="ChEBI" id="CHEBI:17310"/>
        <dbReference type="ChEBI" id="CHEBI:30616"/>
        <dbReference type="ChEBI" id="CHEBI:456216"/>
        <dbReference type="ChEBI" id="CHEBI:597326"/>
        <dbReference type="EC" id="2.7.1.35"/>
    </reaction>
</comment>
<dbReference type="PANTHER" id="PTHR20858:SF19">
    <property type="entry name" value="PYRIDOXINE KINASE"/>
    <property type="match status" value="1"/>
</dbReference>
<dbReference type="GO" id="GO:0046872">
    <property type="term" value="F:metal ion binding"/>
    <property type="evidence" value="ECO:0007669"/>
    <property type="project" value="UniProtKB-KW"/>
</dbReference>
<dbReference type="AlphaFoldDB" id="A0A5A5TY20"/>
<dbReference type="GO" id="GO:0008972">
    <property type="term" value="F:phosphomethylpyrimidine kinase activity"/>
    <property type="evidence" value="ECO:0007669"/>
    <property type="project" value="InterPro"/>
</dbReference>
<dbReference type="RefSeq" id="WP_040176958.1">
    <property type="nucleotide sequence ID" value="NZ_BJJW01000002.1"/>
</dbReference>
<dbReference type="Proteomes" id="UP000323274">
    <property type="component" value="Unassembled WGS sequence"/>
</dbReference>
<evidence type="ECO:0000256" key="8">
    <source>
        <dbReference type="ARBA" id="ARBA00022842"/>
    </source>
</evidence>
<dbReference type="Gene3D" id="3.40.1190.20">
    <property type="match status" value="1"/>
</dbReference>
<dbReference type="PANTHER" id="PTHR20858">
    <property type="entry name" value="PHOSPHOMETHYLPYRIMIDINE KINASE"/>
    <property type="match status" value="1"/>
</dbReference>
<dbReference type="NCBIfam" id="NF009078">
    <property type="entry name" value="PRK12413.1"/>
    <property type="match status" value="1"/>
</dbReference>
<gene>
    <name evidence="15" type="primary">thiD_1</name>
    <name evidence="15" type="ORF">LCIT_01910</name>
</gene>
<evidence type="ECO:0000256" key="3">
    <source>
        <dbReference type="ARBA" id="ARBA00022679"/>
    </source>
</evidence>
<evidence type="ECO:0000256" key="6">
    <source>
        <dbReference type="ARBA" id="ARBA00022777"/>
    </source>
</evidence>
<evidence type="ECO:0000256" key="12">
    <source>
        <dbReference type="ARBA" id="ARBA00042531"/>
    </source>
</evidence>
<evidence type="ECO:0000256" key="10">
    <source>
        <dbReference type="ARBA" id="ARBA00042348"/>
    </source>
</evidence>
<dbReference type="GO" id="GO:0005829">
    <property type="term" value="C:cytosol"/>
    <property type="evidence" value="ECO:0007669"/>
    <property type="project" value="TreeGrafter"/>
</dbReference>
<dbReference type="InterPro" id="IPR013749">
    <property type="entry name" value="PM/HMP-P_kinase-1"/>
</dbReference>
<evidence type="ECO:0000256" key="4">
    <source>
        <dbReference type="ARBA" id="ARBA00022723"/>
    </source>
</evidence>
<evidence type="ECO:0000259" key="14">
    <source>
        <dbReference type="Pfam" id="PF08543"/>
    </source>
</evidence>
<dbReference type="EMBL" id="BJJW01000002">
    <property type="protein sequence ID" value="GDZ82949.1"/>
    <property type="molecule type" value="Genomic_DNA"/>
</dbReference>
<evidence type="ECO:0000256" key="5">
    <source>
        <dbReference type="ARBA" id="ARBA00022741"/>
    </source>
</evidence>
<dbReference type="GO" id="GO:0008478">
    <property type="term" value="F:pyridoxal kinase activity"/>
    <property type="evidence" value="ECO:0007669"/>
    <property type="project" value="UniProtKB-EC"/>
</dbReference>
<evidence type="ECO:0000256" key="7">
    <source>
        <dbReference type="ARBA" id="ARBA00022840"/>
    </source>
</evidence>
<evidence type="ECO:0000256" key="1">
    <source>
        <dbReference type="ARBA" id="ARBA00009879"/>
    </source>
</evidence>
<accession>A0A5A5TY20</accession>
<dbReference type="InterPro" id="IPR004399">
    <property type="entry name" value="HMP/HMP-P_kinase_dom"/>
</dbReference>
<dbReference type="NCBIfam" id="TIGR00097">
    <property type="entry name" value="HMP-P_kinase"/>
    <property type="match status" value="1"/>
</dbReference>
<evidence type="ECO:0000256" key="9">
    <source>
        <dbReference type="ARBA" id="ARBA00042307"/>
    </source>
</evidence>
<feature type="domain" description="Pyridoxamine kinase/Phosphomethylpyrimidine kinase" evidence="14">
    <location>
        <begin position="12"/>
        <end position="254"/>
    </location>
</feature>
<dbReference type="InterPro" id="IPR029056">
    <property type="entry name" value="Ribokinase-like"/>
</dbReference>
<proteinExistence type="inferred from homology"/>
<comment type="similarity">
    <text evidence="1">Belongs to the ThiD family.</text>
</comment>
<dbReference type="GO" id="GO:0005524">
    <property type="term" value="F:ATP binding"/>
    <property type="evidence" value="ECO:0007669"/>
    <property type="project" value="UniProtKB-KW"/>
</dbReference>
<keyword evidence="4" id="KW-0479">Metal-binding</keyword>
<dbReference type="GO" id="GO:0008902">
    <property type="term" value="F:hydroxymethylpyrimidine kinase activity"/>
    <property type="evidence" value="ECO:0007669"/>
    <property type="project" value="TreeGrafter"/>
</dbReference>
<comment type="caution">
    <text evidence="15">The sequence shown here is derived from an EMBL/GenBank/DDBJ whole genome shotgun (WGS) entry which is preliminary data.</text>
</comment>
<organism evidence="15 16">
    <name type="scientific">Leuconostoc citreum</name>
    <dbReference type="NCBI Taxonomy" id="33964"/>
    <lineage>
        <taxon>Bacteria</taxon>
        <taxon>Bacillati</taxon>
        <taxon>Bacillota</taxon>
        <taxon>Bacilli</taxon>
        <taxon>Lactobacillales</taxon>
        <taxon>Lactobacillaceae</taxon>
        <taxon>Leuconostoc</taxon>
    </lineage>
</organism>
<evidence type="ECO:0000256" key="13">
    <source>
        <dbReference type="ARBA" id="ARBA00049293"/>
    </source>
</evidence>
<name>A0A5A5TY20_LEUCI</name>
<dbReference type="Pfam" id="PF08543">
    <property type="entry name" value="Phos_pyr_kin"/>
    <property type="match status" value="1"/>
</dbReference>
<protein>
    <recommendedName>
        <fullName evidence="2">pyridoxal kinase</fullName>
        <ecNumber evidence="2">2.7.1.35</ecNumber>
    </recommendedName>
    <alternativeName>
        <fullName evidence="10">PN/PL/PM kinase</fullName>
    </alternativeName>
    <alternativeName>
        <fullName evidence="11">Pyridoxal kinase</fullName>
    </alternativeName>
    <alternativeName>
        <fullName evidence="9">Pyridoxamine kinase</fullName>
    </alternativeName>
    <alternativeName>
        <fullName evidence="12">Vitamin B6 kinase</fullName>
    </alternativeName>
</protein>
<reference evidence="15 16" key="1">
    <citation type="submission" date="2019-04" db="EMBL/GenBank/DDBJ databases">
        <title>A pseudo-fructophilic Leuconostoc citreum strain F192-5 isolated from peel of satsuma mandarin: the first report for isolation and characterization of strain-dependent fructophilic-like characteristics.</title>
        <authorList>
            <person name="Maeno S."/>
            <person name="Tanizawa Y."/>
            <person name="Kajikawa A."/>
            <person name="Kanesaki Y."/>
            <person name="Kubota E."/>
            <person name="Arita M."/>
            <person name="Leon D."/>
            <person name="Endo A."/>
        </authorList>
    </citation>
    <scope>NUCLEOTIDE SEQUENCE [LARGE SCALE GENOMIC DNA]</scope>
    <source>
        <strain evidence="15 16">F192-5</strain>
    </source>
</reference>
<sequence length="268" mass="29042">MPDKILTIAGSDSLSGGGIQADLATFSEYGYFGLAVTTAIVTVTTKDFQVFPIAPHIIAEQLNSVLALDDIRAIKIGFLPTVASIEIVAEHLQHIKNIPIIVDPVMAFKETQIVDTHFLAKALTEKILPFATILTPNLKEAEILSGHDISDVNDMRNTAKEIFQLGPTYVVIKGGSQILGNQAVDVLYDGHQFSLFKQDKIVRSQPYHSGAGCSLSASLAANLGQNNVTVNLALSDAKDFVWQGIKHGVKLNDQFDFGNVWQGARRSL</sequence>
<dbReference type="SUPFAM" id="SSF53613">
    <property type="entry name" value="Ribokinase-like"/>
    <property type="match status" value="1"/>
</dbReference>
<keyword evidence="6 15" id="KW-0418">Kinase</keyword>
<dbReference type="CDD" id="cd01169">
    <property type="entry name" value="HMPP_kinase"/>
    <property type="match status" value="1"/>
</dbReference>
<keyword evidence="5" id="KW-0547">Nucleotide-binding</keyword>
<evidence type="ECO:0000256" key="2">
    <source>
        <dbReference type="ARBA" id="ARBA00012104"/>
    </source>
</evidence>
<evidence type="ECO:0000313" key="15">
    <source>
        <dbReference type="EMBL" id="GDZ82949.1"/>
    </source>
</evidence>
<keyword evidence="8" id="KW-0460">Magnesium</keyword>
<keyword evidence="3" id="KW-0808">Transferase</keyword>
<dbReference type="EC" id="2.7.1.35" evidence="2"/>